<evidence type="ECO:0000256" key="1">
    <source>
        <dbReference type="ARBA" id="ARBA00004123"/>
    </source>
</evidence>
<comment type="subcellular location">
    <subcellularLocation>
        <location evidence="1">Nucleus</location>
    </subcellularLocation>
</comment>
<dbReference type="PANTHER" id="PTHR11793">
    <property type="entry name" value="BASIC HELIX-LOOP-HELIX TRANSCRIPTION FACTOR"/>
    <property type="match status" value="1"/>
</dbReference>
<keyword evidence="3" id="KW-0805">Transcription regulation</keyword>
<dbReference type="InterPro" id="IPR051098">
    <property type="entry name" value="NeuroDiff_E-box_TFs"/>
</dbReference>
<keyword evidence="4" id="KW-0238">DNA-binding</keyword>
<reference evidence="8 9" key="1">
    <citation type="submission" date="2020-03" db="EMBL/GenBank/DDBJ databases">
        <title>Dissostichus mawsoni Genome sequencing and assembly.</title>
        <authorList>
            <person name="Park H."/>
        </authorList>
    </citation>
    <scope>NUCLEOTIDE SEQUENCE [LARGE SCALE GENOMIC DNA]</scope>
    <source>
        <strain evidence="8">DM0001</strain>
        <tissue evidence="8">Muscle</tissue>
    </source>
</reference>
<dbReference type="GO" id="GO:0000978">
    <property type="term" value="F:RNA polymerase II cis-regulatory region sequence-specific DNA binding"/>
    <property type="evidence" value="ECO:0007669"/>
    <property type="project" value="TreeGrafter"/>
</dbReference>
<protein>
    <submittedName>
        <fullName evidence="8">Uncharacterized protein</fullName>
    </submittedName>
</protein>
<dbReference type="GO" id="GO:0000785">
    <property type="term" value="C:chromatin"/>
    <property type="evidence" value="ECO:0007669"/>
    <property type="project" value="TreeGrafter"/>
</dbReference>
<keyword evidence="5" id="KW-0804">Transcription</keyword>
<evidence type="ECO:0000256" key="2">
    <source>
        <dbReference type="ARBA" id="ARBA00022473"/>
    </source>
</evidence>
<dbReference type="OrthoDB" id="10034090at2759"/>
<evidence type="ECO:0000256" key="3">
    <source>
        <dbReference type="ARBA" id="ARBA00023015"/>
    </source>
</evidence>
<dbReference type="GO" id="GO:0005667">
    <property type="term" value="C:transcription regulator complex"/>
    <property type="evidence" value="ECO:0007669"/>
    <property type="project" value="TreeGrafter"/>
</dbReference>
<accession>A0A7J5YZE8</accession>
<keyword evidence="2" id="KW-0217">Developmental protein</keyword>
<evidence type="ECO:0000256" key="7">
    <source>
        <dbReference type="SAM" id="MobiDB-lite"/>
    </source>
</evidence>
<evidence type="ECO:0000313" key="8">
    <source>
        <dbReference type="EMBL" id="KAF3854952.1"/>
    </source>
</evidence>
<dbReference type="AlphaFoldDB" id="A0A7J5YZE8"/>
<keyword evidence="6" id="KW-0539">Nucleus</keyword>
<dbReference type="GO" id="GO:0000981">
    <property type="term" value="F:DNA-binding transcription factor activity, RNA polymerase II-specific"/>
    <property type="evidence" value="ECO:0007669"/>
    <property type="project" value="TreeGrafter"/>
</dbReference>
<dbReference type="PANTHER" id="PTHR11793:SF11">
    <property type="entry name" value="TRANSCRIPTION FACTOR 12"/>
    <property type="match status" value="1"/>
</dbReference>
<dbReference type="Proteomes" id="UP000518266">
    <property type="component" value="Unassembled WGS sequence"/>
</dbReference>
<feature type="region of interest" description="Disordered" evidence="7">
    <location>
        <begin position="1"/>
        <end position="46"/>
    </location>
</feature>
<name>A0A7J5YZE8_DISMA</name>
<dbReference type="EMBL" id="JAAKFY010000007">
    <property type="protein sequence ID" value="KAF3854952.1"/>
    <property type="molecule type" value="Genomic_DNA"/>
</dbReference>
<organism evidence="8 9">
    <name type="scientific">Dissostichus mawsoni</name>
    <name type="common">Antarctic cod</name>
    <dbReference type="NCBI Taxonomy" id="36200"/>
    <lineage>
        <taxon>Eukaryota</taxon>
        <taxon>Metazoa</taxon>
        <taxon>Chordata</taxon>
        <taxon>Craniata</taxon>
        <taxon>Vertebrata</taxon>
        <taxon>Euteleostomi</taxon>
        <taxon>Actinopterygii</taxon>
        <taxon>Neopterygii</taxon>
        <taxon>Teleostei</taxon>
        <taxon>Neoteleostei</taxon>
        <taxon>Acanthomorphata</taxon>
        <taxon>Eupercaria</taxon>
        <taxon>Perciformes</taxon>
        <taxon>Notothenioidei</taxon>
        <taxon>Nototheniidae</taxon>
        <taxon>Dissostichus</taxon>
    </lineage>
</organism>
<comment type="caution">
    <text evidence="8">The sequence shown here is derived from an EMBL/GenBank/DDBJ whole genome shotgun (WGS) entry which is preliminary data.</text>
</comment>
<evidence type="ECO:0000256" key="4">
    <source>
        <dbReference type="ARBA" id="ARBA00023125"/>
    </source>
</evidence>
<gene>
    <name evidence="8" type="ORF">F7725_023007</name>
</gene>
<sequence>MKVLWEQPPDPGGGVQQPAAGAAQSPGSKGHVSGGSQTGDTLGKALASVSYEPAPKAEAAAVKPYAEMTRYQHVAPEFSPSTSLPHYESSLISLSQVEDRLDRLDDVIHVLRNHAVGPTAGLPADIHGLLNQNLQGLLGSAGPLPSPATLQPW</sequence>
<keyword evidence="9" id="KW-1185">Reference proteome</keyword>
<evidence type="ECO:0000256" key="6">
    <source>
        <dbReference type="ARBA" id="ARBA00023242"/>
    </source>
</evidence>
<evidence type="ECO:0000256" key="5">
    <source>
        <dbReference type="ARBA" id="ARBA00023163"/>
    </source>
</evidence>
<dbReference type="GO" id="GO:0005634">
    <property type="term" value="C:nucleus"/>
    <property type="evidence" value="ECO:0007669"/>
    <property type="project" value="UniProtKB-SubCell"/>
</dbReference>
<proteinExistence type="predicted"/>
<evidence type="ECO:0000313" key="9">
    <source>
        <dbReference type="Proteomes" id="UP000518266"/>
    </source>
</evidence>